<dbReference type="CDD" id="cd16034">
    <property type="entry name" value="sulfatase_like"/>
    <property type="match status" value="1"/>
</dbReference>
<dbReference type="InterPro" id="IPR017850">
    <property type="entry name" value="Alkaline_phosphatase_core_sf"/>
</dbReference>
<dbReference type="PROSITE" id="PS51318">
    <property type="entry name" value="TAT"/>
    <property type="match status" value="1"/>
</dbReference>
<evidence type="ECO:0000313" key="5">
    <source>
        <dbReference type="Proteomes" id="UP000622317"/>
    </source>
</evidence>
<sequence length="498" mass="56345">MSEKVSRRTFVKGAVGAAAVASLSPSGLIKAAARGKSKAPNLVFVFPDQWRGQALGFRAEDPVHTPHLDRFAKESLSLPQTVANYPLCSPYRGMLMSGKYSHANKVTGNCRADRAQYGVELQQDEDCWSDVLQAQGYSLGYIGKWHLDAPREPFIEANPKWNTWCPPERRHGFDYWYSYGTYNDHNRPMYWETKADREEYHFVDQWSPEHEADKAIDYIQNEDGTMRDPDQPFALVVSMNPPHPPYHLYPDKYREPYADKSLDSLLVRPNVDPEHPKAKANTRDYYASITGVDEQFARILKAIDDVGLKEDTIVVFTSDHGDCLGTHGEVSKNNPFEESMRVPFLIRWPGKIKPGSDDLLLSTPDIYPTLLDLMGFEKELPEGLQGDSYAQLMRGANIVRPSSQLYLKIPSEAPDLGARGVRTQRYKLVLDISANKEVSRMLFDLKEDPYELENLAGSHPRVVEQLIDKELKPWLLKTGDPWYQHLSALNAAGKAGNS</sequence>
<dbReference type="Proteomes" id="UP000622317">
    <property type="component" value="Unassembled WGS sequence"/>
</dbReference>
<dbReference type="SUPFAM" id="SSF53649">
    <property type="entry name" value="Alkaline phosphatase-like"/>
    <property type="match status" value="1"/>
</dbReference>
<comment type="caution">
    <text evidence="4">The sequence shown here is derived from an EMBL/GenBank/DDBJ whole genome shotgun (WGS) entry which is preliminary data.</text>
</comment>
<dbReference type="PANTHER" id="PTHR42693:SF53">
    <property type="entry name" value="ENDO-4-O-SULFATASE"/>
    <property type="match status" value="1"/>
</dbReference>
<evidence type="ECO:0000256" key="1">
    <source>
        <dbReference type="ARBA" id="ARBA00008779"/>
    </source>
</evidence>
<accession>A0A927FAB0</accession>
<keyword evidence="2" id="KW-0378">Hydrolase</keyword>
<comment type="similarity">
    <text evidence="1">Belongs to the sulfatase family.</text>
</comment>
<protein>
    <submittedName>
        <fullName evidence="4">Sulfatase</fullName>
    </submittedName>
</protein>
<dbReference type="Gene3D" id="3.40.720.10">
    <property type="entry name" value="Alkaline Phosphatase, subunit A"/>
    <property type="match status" value="1"/>
</dbReference>
<gene>
    <name evidence="4" type="ORF">IEN85_11165</name>
</gene>
<reference evidence="4" key="1">
    <citation type="submission" date="2020-09" db="EMBL/GenBank/DDBJ databases">
        <title>Pelagicoccus enzymogenes sp. nov. with an EPS production, isolated from marine sediment.</title>
        <authorList>
            <person name="Feng X."/>
        </authorList>
    </citation>
    <scope>NUCLEOTIDE SEQUENCE</scope>
    <source>
        <strain evidence="4">NFK12</strain>
    </source>
</reference>
<evidence type="ECO:0000313" key="4">
    <source>
        <dbReference type="EMBL" id="MBD5780050.1"/>
    </source>
</evidence>
<dbReference type="EMBL" id="JACYFG010000032">
    <property type="protein sequence ID" value="MBD5780050.1"/>
    <property type="molecule type" value="Genomic_DNA"/>
</dbReference>
<proteinExistence type="inferred from homology"/>
<dbReference type="Gene3D" id="3.30.1120.10">
    <property type="match status" value="1"/>
</dbReference>
<dbReference type="InterPro" id="IPR006311">
    <property type="entry name" value="TAT_signal"/>
</dbReference>
<dbReference type="Pfam" id="PF00884">
    <property type="entry name" value="Sulfatase"/>
    <property type="match status" value="1"/>
</dbReference>
<dbReference type="GO" id="GO:0004065">
    <property type="term" value="F:arylsulfatase activity"/>
    <property type="evidence" value="ECO:0007669"/>
    <property type="project" value="TreeGrafter"/>
</dbReference>
<dbReference type="InterPro" id="IPR050738">
    <property type="entry name" value="Sulfatase"/>
</dbReference>
<dbReference type="PANTHER" id="PTHR42693">
    <property type="entry name" value="ARYLSULFATASE FAMILY MEMBER"/>
    <property type="match status" value="1"/>
</dbReference>
<evidence type="ECO:0000259" key="3">
    <source>
        <dbReference type="Pfam" id="PF00884"/>
    </source>
</evidence>
<keyword evidence="5" id="KW-1185">Reference proteome</keyword>
<name>A0A927FAB0_9BACT</name>
<dbReference type="RefSeq" id="WP_191617169.1">
    <property type="nucleotide sequence ID" value="NZ_JACYFG010000032.1"/>
</dbReference>
<dbReference type="InterPro" id="IPR000917">
    <property type="entry name" value="Sulfatase_N"/>
</dbReference>
<dbReference type="AlphaFoldDB" id="A0A927FAB0"/>
<evidence type="ECO:0000256" key="2">
    <source>
        <dbReference type="ARBA" id="ARBA00022801"/>
    </source>
</evidence>
<organism evidence="4 5">
    <name type="scientific">Pelagicoccus enzymogenes</name>
    <dbReference type="NCBI Taxonomy" id="2773457"/>
    <lineage>
        <taxon>Bacteria</taxon>
        <taxon>Pseudomonadati</taxon>
        <taxon>Verrucomicrobiota</taxon>
        <taxon>Opitutia</taxon>
        <taxon>Puniceicoccales</taxon>
        <taxon>Pelagicoccaceae</taxon>
        <taxon>Pelagicoccus</taxon>
    </lineage>
</organism>
<feature type="domain" description="Sulfatase N-terminal" evidence="3">
    <location>
        <begin position="40"/>
        <end position="375"/>
    </location>
</feature>